<evidence type="ECO:0000313" key="16">
    <source>
        <dbReference type="EMBL" id="PQJ52443.1"/>
    </source>
</evidence>
<evidence type="ECO:0000256" key="1">
    <source>
        <dbReference type="ARBA" id="ARBA00004429"/>
    </source>
</evidence>
<evidence type="ECO:0000256" key="6">
    <source>
        <dbReference type="ARBA" id="ARBA00022519"/>
    </source>
</evidence>
<dbReference type="Gene3D" id="3.30.70.3040">
    <property type="match status" value="1"/>
</dbReference>
<dbReference type="RefSeq" id="WP_181135813.1">
    <property type="nucleotide sequence ID" value="NZ_BMYG01000005.1"/>
</dbReference>
<dbReference type="Pfam" id="PF18075">
    <property type="entry name" value="FtsX_ECD"/>
    <property type="match status" value="1"/>
</dbReference>
<comment type="function">
    <text evidence="12">Part of the ABC transporter FtsEX involved in cellular division.</text>
</comment>
<evidence type="ECO:0000256" key="12">
    <source>
        <dbReference type="PIRNR" id="PIRNR003097"/>
    </source>
</evidence>
<dbReference type="GO" id="GO:0051301">
    <property type="term" value="P:cell division"/>
    <property type="evidence" value="ECO:0007669"/>
    <property type="project" value="UniProtKB-KW"/>
</dbReference>
<keyword evidence="5 12" id="KW-1003">Cell membrane</keyword>
<dbReference type="AlphaFoldDB" id="A0A2S7UR71"/>
<comment type="caution">
    <text evidence="16">The sequence shown here is derived from an EMBL/GenBank/DDBJ whole genome shotgun (WGS) entry which is preliminary data.</text>
</comment>
<dbReference type="NCBIfam" id="TIGR00439">
    <property type="entry name" value="FtsX_Gneg"/>
    <property type="match status" value="1"/>
</dbReference>
<dbReference type="EMBL" id="MSCH01000003">
    <property type="protein sequence ID" value="PQJ52443.1"/>
    <property type="molecule type" value="Genomic_DNA"/>
</dbReference>
<evidence type="ECO:0000256" key="13">
    <source>
        <dbReference type="SAM" id="Phobius"/>
    </source>
</evidence>
<sequence length="328" mass="36683">MSILFSKDSSGANAKSVNPLQKFIYFWIHNLRQIITSIGEIWRTPLASAMTIGVMGLSLTLPATLHIIVKNVQSINLEWDSASEISLFLNDGLSEQQISSAIRRLRSYDEIDELRYISKDDAVTEFKSLSGFGEALDYLESNPLPASFIVTPTKYHKQADPAKALLAKLEKEREIDFGKLDIDWLARLNAIVSMLEEAVITVALLLMISVVLIIGNTIRLSIISRKEEIEVMKLVGATESFIQRPFVYTGIWYGLMGGLVAFLIVTFVIWWMQSAIGEISGLYMADFHIEGLTFSEFGALMLIASGLGFIGAFWSVHRHIKEIEPDLD</sequence>
<dbReference type="PIRSF" id="PIRSF003097">
    <property type="entry name" value="FtsX"/>
    <property type="match status" value="1"/>
</dbReference>
<keyword evidence="10 12" id="KW-0472">Membrane</keyword>
<dbReference type="InterPro" id="IPR003838">
    <property type="entry name" value="ABC3_permease_C"/>
</dbReference>
<evidence type="ECO:0000256" key="2">
    <source>
        <dbReference type="ARBA" id="ARBA00007379"/>
    </source>
</evidence>
<keyword evidence="8 13" id="KW-0812">Transmembrane</keyword>
<dbReference type="GO" id="GO:0032153">
    <property type="term" value="C:cell division site"/>
    <property type="evidence" value="ECO:0007669"/>
    <property type="project" value="TreeGrafter"/>
</dbReference>
<feature type="domain" description="ABC3 transporter permease C-terminal" evidence="14">
    <location>
        <begin position="201"/>
        <end position="315"/>
    </location>
</feature>
<comment type="similarity">
    <text evidence="2 12">Belongs to the ABC-4 integral membrane protein family. FtsX subfamily.</text>
</comment>
<keyword evidence="6 12" id="KW-0997">Cell inner membrane</keyword>
<evidence type="ECO:0000256" key="4">
    <source>
        <dbReference type="ARBA" id="ARBA00021907"/>
    </source>
</evidence>
<keyword evidence="9 13" id="KW-1133">Transmembrane helix</keyword>
<dbReference type="PANTHER" id="PTHR47755:SF1">
    <property type="entry name" value="CELL DIVISION PROTEIN FTSX"/>
    <property type="match status" value="1"/>
</dbReference>
<feature type="transmembrane region" description="Helical" evidence="13">
    <location>
        <begin position="198"/>
        <end position="218"/>
    </location>
</feature>
<gene>
    <name evidence="16" type="ORF">BTO11_01420</name>
</gene>
<dbReference type="PANTHER" id="PTHR47755">
    <property type="entry name" value="CELL DIVISION PROTEIN FTSX"/>
    <property type="match status" value="1"/>
</dbReference>
<dbReference type="Proteomes" id="UP000239007">
    <property type="component" value="Unassembled WGS sequence"/>
</dbReference>
<proteinExistence type="inferred from homology"/>
<evidence type="ECO:0000256" key="5">
    <source>
        <dbReference type="ARBA" id="ARBA00022475"/>
    </source>
</evidence>
<reference evidence="16 17" key="1">
    <citation type="submission" date="2016-12" db="EMBL/GenBank/DDBJ databases">
        <title>Diversity of luminous bacteria.</title>
        <authorList>
            <person name="Yoshizawa S."/>
            <person name="Kogure K."/>
        </authorList>
    </citation>
    <scope>NUCLEOTIDE SEQUENCE [LARGE SCALE GENOMIC DNA]</scope>
    <source>
        <strain evidence="16 17">SA4-48</strain>
    </source>
</reference>
<keyword evidence="17" id="KW-1185">Reference proteome</keyword>
<evidence type="ECO:0000256" key="10">
    <source>
        <dbReference type="ARBA" id="ARBA00023136"/>
    </source>
</evidence>
<keyword evidence="11 12" id="KW-0131">Cell cycle</keyword>
<name>A0A2S7UR71_9GAMM</name>
<dbReference type="Pfam" id="PF02687">
    <property type="entry name" value="FtsX"/>
    <property type="match status" value="1"/>
</dbReference>
<accession>A0A2S7UR71</accession>
<comment type="subunit">
    <text evidence="3">Forms a membrane-associated complex with FtsE.</text>
</comment>
<feature type="transmembrane region" description="Helical" evidence="13">
    <location>
        <begin position="251"/>
        <end position="272"/>
    </location>
</feature>
<evidence type="ECO:0000256" key="11">
    <source>
        <dbReference type="ARBA" id="ARBA00023306"/>
    </source>
</evidence>
<evidence type="ECO:0000259" key="14">
    <source>
        <dbReference type="Pfam" id="PF02687"/>
    </source>
</evidence>
<evidence type="ECO:0000259" key="15">
    <source>
        <dbReference type="Pfam" id="PF18075"/>
    </source>
</evidence>
<protein>
    <recommendedName>
        <fullName evidence="4 12">Cell division protein FtsX</fullName>
    </recommendedName>
</protein>
<evidence type="ECO:0000256" key="8">
    <source>
        <dbReference type="ARBA" id="ARBA00022692"/>
    </source>
</evidence>
<comment type="subcellular location">
    <subcellularLocation>
        <location evidence="1">Cell inner membrane</location>
        <topology evidence="1">Multi-pass membrane protein</topology>
    </subcellularLocation>
</comment>
<dbReference type="InterPro" id="IPR004513">
    <property type="entry name" value="FtsX"/>
</dbReference>
<feature type="transmembrane region" description="Helical" evidence="13">
    <location>
        <begin position="292"/>
        <end position="314"/>
    </location>
</feature>
<keyword evidence="7 12" id="KW-0132">Cell division</keyword>
<dbReference type="InterPro" id="IPR040690">
    <property type="entry name" value="FtsX_ECD"/>
</dbReference>
<feature type="domain" description="FtsX extracellular" evidence="15">
    <location>
        <begin position="84"/>
        <end position="165"/>
    </location>
</feature>
<dbReference type="GO" id="GO:0005886">
    <property type="term" value="C:plasma membrane"/>
    <property type="evidence" value="ECO:0007669"/>
    <property type="project" value="UniProtKB-SubCell"/>
</dbReference>
<evidence type="ECO:0000256" key="3">
    <source>
        <dbReference type="ARBA" id="ARBA00011160"/>
    </source>
</evidence>
<evidence type="ECO:0000256" key="9">
    <source>
        <dbReference type="ARBA" id="ARBA00022989"/>
    </source>
</evidence>
<evidence type="ECO:0000256" key="7">
    <source>
        <dbReference type="ARBA" id="ARBA00022618"/>
    </source>
</evidence>
<dbReference type="InterPro" id="IPR047590">
    <property type="entry name" value="FtsX_proteobact-type"/>
</dbReference>
<organism evidence="16 17">
    <name type="scientific">Psychrosphaera saromensis</name>
    <dbReference type="NCBI Taxonomy" id="716813"/>
    <lineage>
        <taxon>Bacteria</taxon>
        <taxon>Pseudomonadati</taxon>
        <taxon>Pseudomonadota</taxon>
        <taxon>Gammaproteobacteria</taxon>
        <taxon>Alteromonadales</taxon>
        <taxon>Pseudoalteromonadaceae</taxon>
        <taxon>Psychrosphaera</taxon>
    </lineage>
</organism>
<evidence type="ECO:0000313" key="17">
    <source>
        <dbReference type="Proteomes" id="UP000239007"/>
    </source>
</evidence>